<sequence length="174" mass="19064">MIYVALLHSVVLAPGRRVVMSDLRDMATNIGYRNPRTLVSTGNIVFETEALPLADIEAKLEAAFQARFGKPVDIIVRRGADWQALATSNPFPEGEGSQVIVRVMRKPLLPSAIEALHPFADPKQRMALTGGDLWIDFAGRPSEWKLLSALTTKRIGVGTLRNWNTVSGLAEMIG</sequence>
<name>K0PVY8_9HYPH</name>
<dbReference type="Proteomes" id="UP000009319">
    <property type="component" value="Unassembled WGS sequence"/>
</dbReference>
<dbReference type="eggNOG" id="COG3797">
    <property type="taxonomic scope" value="Bacteria"/>
</dbReference>
<dbReference type="HOGENOM" id="CLU_106303_1_0_5"/>
<keyword evidence="2" id="KW-1185">Reference proteome</keyword>
<accession>K0PVY8</accession>
<dbReference type="Pfam" id="PF08002">
    <property type="entry name" value="DUF1697"/>
    <property type="match status" value="1"/>
</dbReference>
<dbReference type="PIRSF" id="PIRSF008502">
    <property type="entry name" value="UCP008502"/>
    <property type="match status" value="1"/>
</dbReference>
<proteinExistence type="predicted"/>
<reference evidence="1 2" key="1">
    <citation type="journal article" date="2013" name="Genome Announc.">
        <title>Draft Genome Sequence of Rhizobium mesoamericanum STM3625, a Nitrogen-Fixing Symbiont of Mimosa pudica Isolated in French Guiana (South America).</title>
        <authorList>
            <person name="Moulin L."/>
            <person name="Mornico D."/>
            <person name="Melkonian R."/>
            <person name="Klonowska A."/>
        </authorList>
    </citation>
    <scope>NUCLEOTIDE SEQUENCE [LARGE SCALE GENOMIC DNA]</scope>
    <source>
        <strain evidence="1 2">STM3625</strain>
    </source>
</reference>
<dbReference type="PANTHER" id="PTHR36439:SF1">
    <property type="entry name" value="DUF1697 DOMAIN-CONTAINING PROTEIN"/>
    <property type="match status" value="1"/>
</dbReference>
<gene>
    <name evidence="1" type="ORF">BN77_2892</name>
</gene>
<evidence type="ECO:0008006" key="3">
    <source>
        <dbReference type="Google" id="ProtNLM"/>
    </source>
</evidence>
<dbReference type="AlphaFoldDB" id="K0PVY8"/>
<organism evidence="1 2">
    <name type="scientific">Rhizobium mesoamericanum STM3625</name>
    <dbReference type="NCBI Taxonomy" id="1211777"/>
    <lineage>
        <taxon>Bacteria</taxon>
        <taxon>Pseudomonadati</taxon>
        <taxon>Pseudomonadota</taxon>
        <taxon>Alphaproteobacteria</taxon>
        <taxon>Hyphomicrobiales</taxon>
        <taxon>Rhizobiaceae</taxon>
        <taxon>Rhizobium/Agrobacterium group</taxon>
        <taxon>Rhizobium</taxon>
    </lineage>
</organism>
<dbReference type="STRING" id="1211777.BN77_2892"/>
<comment type="caution">
    <text evidence="1">The sequence shown here is derived from an EMBL/GenBank/DDBJ whole genome shotgun (WGS) entry which is preliminary data.</text>
</comment>
<dbReference type="PANTHER" id="PTHR36439">
    <property type="entry name" value="BLL4334 PROTEIN"/>
    <property type="match status" value="1"/>
</dbReference>
<evidence type="ECO:0000313" key="2">
    <source>
        <dbReference type="Proteomes" id="UP000009319"/>
    </source>
</evidence>
<dbReference type="Gene3D" id="3.30.70.1280">
    <property type="entry name" value="SP0830-like domains"/>
    <property type="match status" value="1"/>
</dbReference>
<dbReference type="RefSeq" id="WP_007532735.1">
    <property type="nucleotide sequence ID" value="NZ_HF536772.1"/>
</dbReference>
<dbReference type="SUPFAM" id="SSF160379">
    <property type="entry name" value="SP0830-like"/>
    <property type="match status" value="1"/>
</dbReference>
<dbReference type="EMBL" id="CANI01000019">
    <property type="protein sequence ID" value="CCM75720.1"/>
    <property type="molecule type" value="Genomic_DNA"/>
</dbReference>
<dbReference type="InterPro" id="IPR012545">
    <property type="entry name" value="DUF1697"/>
</dbReference>
<evidence type="ECO:0000313" key="1">
    <source>
        <dbReference type="EMBL" id="CCM75720.1"/>
    </source>
</evidence>
<protein>
    <recommendedName>
        <fullName evidence="3">DUF1697 domain-containing protein</fullName>
    </recommendedName>
</protein>